<sequence length="282" mass="32373">MQIRVLKPTIITAGIVISSYVTLFRNTYYSNGKDTFQKATMTTVGLLKPNSFEIWFSLWGPQMLVLSNRQRAHGSKLEGHIWNHRNGKFLRKSQLLSYYRHIMKYRHTIGRICEIGFNGGHSALMWAILFNGNIDIVVFDLCIDKRCDIGEEFIREMFPNIRLKVVRGDSTKTVPIYRHNNPSVKCEFISIDGGHLGEVPKSDLLNMQYLAADNNTIVMDDINIKSNSPYLKFKIVGKAWKYAITNKLIKQIGECNPCKTYLPTACTFCFGKYLTNKILLEE</sequence>
<organism evidence="1 2">
    <name type="scientific">Mytilus edulis</name>
    <name type="common">Blue mussel</name>
    <dbReference type="NCBI Taxonomy" id="6550"/>
    <lineage>
        <taxon>Eukaryota</taxon>
        <taxon>Metazoa</taxon>
        <taxon>Spiralia</taxon>
        <taxon>Lophotrochozoa</taxon>
        <taxon>Mollusca</taxon>
        <taxon>Bivalvia</taxon>
        <taxon>Autobranchia</taxon>
        <taxon>Pteriomorphia</taxon>
        <taxon>Mytilida</taxon>
        <taxon>Mytiloidea</taxon>
        <taxon>Mytilidae</taxon>
        <taxon>Mytilinae</taxon>
        <taxon>Mytilus</taxon>
    </lineage>
</organism>
<protein>
    <submittedName>
        <fullName evidence="1">Uncharacterized protein</fullName>
    </submittedName>
</protein>
<comment type="caution">
    <text evidence="1">The sequence shown here is derived from an EMBL/GenBank/DDBJ whole genome shotgun (WGS) entry which is preliminary data.</text>
</comment>
<dbReference type="SUPFAM" id="SSF53335">
    <property type="entry name" value="S-adenosyl-L-methionine-dependent methyltransferases"/>
    <property type="match status" value="1"/>
</dbReference>
<evidence type="ECO:0000313" key="1">
    <source>
        <dbReference type="EMBL" id="CAG2246864.1"/>
    </source>
</evidence>
<dbReference type="Pfam" id="PF13578">
    <property type="entry name" value="Methyltransf_24"/>
    <property type="match status" value="1"/>
</dbReference>
<proteinExistence type="predicted"/>
<accession>A0A8S3UL84</accession>
<dbReference type="OrthoDB" id="6074443at2759"/>
<gene>
    <name evidence="1" type="ORF">MEDL_58804</name>
</gene>
<dbReference type="InterPro" id="IPR029063">
    <property type="entry name" value="SAM-dependent_MTases_sf"/>
</dbReference>
<evidence type="ECO:0000313" key="2">
    <source>
        <dbReference type="Proteomes" id="UP000683360"/>
    </source>
</evidence>
<name>A0A8S3UL84_MYTED</name>
<keyword evidence="2" id="KW-1185">Reference proteome</keyword>
<dbReference type="Gene3D" id="3.40.50.150">
    <property type="entry name" value="Vaccinia Virus protein VP39"/>
    <property type="match status" value="1"/>
</dbReference>
<dbReference type="Proteomes" id="UP000683360">
    <property type="component" value="Unassembled WGS sequence"/>
</dbReference>
<dbReference type="AlphaFoldDB" id="A0A8S3UL84"/>
<reference evidence="1" key="1">
    <citation type="submission" date="2021-03" db="EMBL/GenBank/DDBJ databases">
        <authorList>
            <person name="Bekaert M."/>
        </authorList>
    </citation>
    <scope>NUCLEOTIDE SEQUENCE</scope>
</reference>
<dbReference type="EMBL" id="CAJPWZ010002885">
    <property type="protein sequence ID" value="CAG2246864.1"/>
    <property type="molecule type" value="Genomic_DNA"/>
</dbReference>